<gene>
    <name evidence="2" type="ORF">CCU68_06765</name>
</gene>
<comment type="caution">
    <text evidence="2">The sequence shown here is derived from an EMBL/GenBank/DDBJ whole genome shotgun (WGS) entry which is preliminary data.</text>
</comment>
<name>A0ABX4Y8L8_9PSED</name>
<keyword evidence="3" id="KW-1185">Reference proteome</keyword>
<proteinExistence type="predicted"/>
<dbReference type="EMBL" id="POWE01000045">
    <property type="protein sequence ID" value="PNQ93358.1"/>
    <property type="molecule type" value="Genomic_DNA"/>
</dbReference>
<dbReference type="Proteomes" id="UP000236232">
    <property type="component" value="Unassembled WGS sequence"/>
</dbReference>
<accession>A0ABX4Y8L8</accession>
<evidence type="ECO:0000256" key="1">
    <source>
        <dbReference type="SAM" id="MobiDB-lite"/>
    </source>
</evidence>
<evidence type="ECO:0000313" key="2">
    <source>
        <dbReference type="EMBL" id="PNQ93358.1"/>
    </source>
</evidence>
<evidence type="ECO:0000313" key="3">
    <source>
        <dbReference type="Proteomes" id="UP000236232"/>
    </source>
</evidence>
<feature type="compositionally biased region" description="Basic and acidic residues" evidence="1">
    <location>
        <begin position="35"/>
        <end position="48"/>
    </location>
</feature>
<protein>
    <submittedName>
        <fullName evidence="2">Uncharacterized protein</fullName>
    </submittedName>
</protein>
<sequence>MAAQLKPPWLIAPTLRVGMPLWTLRVRCASDAERHGRRAHAERGNDRCAKRKAAVKPMAPRLV</sequence>
<feature type="region of interest" description="Disordered" evidence="1">
    <location>
        <begin position="35"/>
        <end position="63"/>
    </location>
</feature>
<reference evidence="2 3" key="1">
    <citation type="submission" date="2018-01" db="EMBL/GenBank/DDBJ databases">
        <title>Draft Genome Sequence of Pseudomonas gingeri NCPPB 3146 (LMG 5327), a White Line Reaction Producer.</title>
        <authorList>
            <person name="Rokni-Zadeh H."/>
            <person name="Bahrami T."/>
            <person name="Zarvandi S."/>
            <person name="Changi-Ashtiani M."/>
            <person name="De Mot R."/>
        </authorList>
    </citation>
    <scope>NUCLEOTIDE SEQUENCE [LARGE SCALE GENOMIC DNA]</scope>
    <source>
        <strain evidence="3">NCPPB 3146 \ LMG 5327</strain>
    </source>
</reference>
<organism evidence="2 3">
    <name type="scientific">Pseudomonas gingeri NCPPB 3146 = LMG 5327</name>
    <dbReference type="NCBI Taxonomy" id="707248"/>
    <lineage>
        <taxon>Bacteria</taxon>
        <taxon>Pseudomonadati</taxon>
        <taxon>Pseudomonadota</taxon>
        <taxon>Gammaproteobacteria</taxon>
        <taxon>Pseudomonadales</taxon>
        <taxon>Pseudomonadaceae</taxon>
        <taxon>Pseudomonas</taxon>
    </lineage>
</organism>